<organism evidence="2 3">
    <name type="scientific">Sphagnum troendelagicum</name>
    <dbReference type="NCBI Taxonomy" id="128251"/>
    <lineage>
        <taxon>Eukaryota</taxon>
        <taxon>Viridiplantae</taxon>
        <taxon>Streptophyta</taxon>
        <taxon>Embryophyta</taxon>
        <taxon>Bryophyta</taxon>
        <taxon>Sphagnophytina</taxon>
        <taxon>Sphagnopsida</taxon>
        <taxon>Sphagnales</taxon>
        <taxon>Sphagnaceae</taxon>
        <taxon>Sphagnum</taxon>
    </lineage>
</organism>
<evidence type="ECO:0000313" key="3">
    <source>
        <dbReference type="Proteomes" id="UP001497512"/>
    </source>
</evidence>
<dbReference type="EMBL" id="OZ019909">
    <property type="protein sequence ID" value="CAK9209586.1"/>
    <property type="molecule type" value="Genomic_DNA"/>
</dbReference>
<gene>
    <name evidence="2" type="ORF">CSSPTR1EN2_LOCUS9875</name>
</gene>
<dbReference type="InterPro" id="IPR006461">
    <property type="entry name" value="PLAC_motif_containing"/>
</dbReference>
<sequence>MAAYPPGMQNPAWAGQASPMQQQPQPMPQQYYNNVVQSQFPPPNSVPWTTDICSCFDDCGTCACAWFLPCVLVGRVAEIVDEGRTSCLAAGCFYYWLQACTGCGCLYTYTFRTRLRNKYGLQQKPCDDCCTDCWCPPCSLSQQIRELQNRGIDPSLGWEANRAAYLQAPQPPKMQY</sequence>
<dbReference type="Pfam" id="PF04749">
    <property type="entry name" value="PLAC8"/>
    <property type="match status" value="1"/>
</dbReference>
<proteinExistence type="predicted"/>
<dbReference type="Proteomes" id="UP001497512">
    <property type="component" value="Chromosome 17"/>
</dbReference>
<name>A0ABP0U0B4_9BRYO</name>
<protein>
    <submittedName>
        <fullName evidence="2">Uncharacterized protein</fullName>
    </submittedName>
</protein>
<evidence type="ECO:0000256" key="1">
    <source>
        <dbReference type="SAM" id="MobiDB-lite"/>
    </source>
</evidence>
<keyword evidence="3" id="KW-1185">Reference proteome</keyword>
<reference evidence="2" key="1">
    <citation type="submission" date="2024-02" db="EMBL/GenBank/DDBJ databases">
        <authorList>
            <consortium name="ELIXIR-Norway"/>
            <consortium name="Elixir Norway"/>
        </authorList>
    </citation>
    <scope>NUCLEOTIDE SEQUENCE</scope>
</reference>
<dbReference type="PANTHER" id="PTHR15907">
    <property type="entry name" value="DUF614 FAMILY PROTEIN-RELATED"/>
    <property type="match status" value="1"/>
</dbReference>
<feature type="region of interest" description="Disordered" evidence="1">
    <location>
        <begin position="1"/>
        <end position="26"/>
    </location>
</feature>
<evidence type="ECO:0000313" key="2">
    <source>
        <dbReference type="EMBL" id="CAK9209586.1"/>
    </source>
</evidence>
<accession>A0ABP0U0B4</accession>
<dbReference type="NCBIfam" id="TIGR01571">
    <property type="entry name" value="A_thal_Cys_rich"/>
    <property type="match status" value="1"/>
</dbReference>